<evidence type="ECO:0000313" key="2">
    <source>
        <dbReference type="Proteomes" id="UP000236664"/>
    </source>
</evidence>
<accession>A0A2K0WB91</accession>
<organism evidence="1 2">
    <name type="scientific">Gibberella nygamai</name>
    <name type="common">Bean root rot disease fungus</name>
    <name type="synonym">Fusarium nygamai</name>
    <dbReference type="NCBI Taxonomy" id="42673"/>
    <lineage>
        <taxon>Eukaryota</taxon>
        <taxon>Fungi</taxon>
        <taxon>Dikarya</taxon>
        <taxon>Ascomycota</taxon>
        <taxon>Pezizomycotina</taxon>
        <taxon>Sordariomycetes</taxon>
        <taxon>Hypocreomycetidae</taxon>
        <taxon>Hypocreales</taxon>
        <taxon>Nectriaceae</taxon>
        <taxon>Fusarium</taxon>
        <taxon>Fusarium fujikuroi species complex</taxon>
    </lineage>
</organism>
<comment type="caution">
    <text evidence="1">The sequence shown here is derived from an EMBL/GenBank/DDBJ whole genome shotgun (WGS) entry which is preliminary data.</text>
</comment>
<name>A0A2K0WB91_GIBNY</name>
<reference evidence="1 2" key="1">
    <citation type="submission" date="2017-06" db="EMBL/GenBank/DDBJ databases">
        <title>Genome of Fusarium nygamai isolate CS10214.</title>
        <authorList>
            <person name="Gardiner D.M."/>
            <person name="Obanor F."/>
            <person name="Kazan K."/>
        </authorList>
    </citation>
    <scope>NUCLEOTIDE SEQUENCE [LARGE SCALE GENOMIC DNA]</scope>
    <source>
        <strain evidence="1 2">CS10214</strain>
    </source>
</reference>
<protein>
    <submittedName>
        <fullName evidence="1">Uncharacterized protein</fullName>
    </submittedName>
</protein>
<dbReference type="STRING" id="42673.A0A2K0WB91"/>
<keyword evidence="2" id="KW-1185">Reference proteome</keyword>
<dbReference type="Proteomes" id="UP000236664">
    <property type="component" value="Unassembled WGS sequence"/>
</dbReference>
<dbReference type="OrthoDB" id="16820at2759"/>
<evidence type="ECO:0000313" key="1">
    <source>
        <dbReference type="EMBL" id="PNP79501.1"/>
    </source>
</evidence>
<dbReference type="AlphaFoldDB" id="A0A2K0WB91"/>
<gene>
    <name evidence="1" type="ORF">FNYG_07117</name>
</gene>
<proteinExistence type="predicted"/>
<dbReference type="EMBL" id="MTQA01000090">
    <property type="protein sequence ID" value="PNP79501.1"/>
    <property type="molecule type" value="Genomic_DNA"/>
</dbReference>
<sequence>MRRAVGPELKLDRIGRLVDVQGPQQGHDVVTVRRVQFSVYNLQKASEVLRAQSIDFRERILNNELTELILEREQAGYPMSLCQASPQEPSKDIFTCPSYALGSVIGSTIQIDHYASIMSDTAPKKVFHEQMLGFMHLRTFTVNAGSAPE</sequence>